<dbReference type="InterPro" id="IPR052860">
    <property type="entry name" value="NRL-GPCR1"/>
</dbReference>
<reference evidence="1" key="2">
    <citation type="submission" date="2022-06" db="UniProtKB">
        <authorList>
            <consortium name="EnsemblMetazoa"/>
        </authorList>
    </citation>
    <scope>IDENTIFICATION</scope>
    <source>
        <strain evidence="1">PS312</strain>
    </source>
</reference>
<evidence type="ECO:0000313" key="1">
    <source>
        <dbReference type="EnsemblMetazoa" id="PPA29766.1"/>
    </source>
</evidence>
<gene>
    <name evidence="1" type="primary">WBGene00202635</name>
</gene>
<accession>A0A8R1UHK9</accession>
<organism evidence="1 2">
    <name type="scientific">Pristionchus pacificus</name>
    <name type="common">Parasitic nematode worm</name>
    <dbReference type="NCBI Taxonomy" id="54126"/>
    <lineage>
        <taxon>Eukaryota</taxon>
        <taxon>Metazoa</taxon>
        <taxon>Ecdysozoa</taxon>
        <taxon>Nematoda</taxon>
        <taxon>Chromadorea</taxon>
        <taxon>Rhabditida</taxon>
        <taxon>Rhabditina</taxon>
        <taxon>Diplogasteromorpha</taxon>
        <taxon>Diplogasteroidea</taxon>
        <taxon>Neodiplogasteridae</taxon>
        <taxon>Pristionchus</taxon>
    </lineage>
</organism>
<protein>
    <submittedName>
        <fullName evidence="1">Uncharacterized protein</fullName>
    </submittedName>
</protein>
<dbReference type="AlphaFoldDB" id="A0A2A6C4T0"/>
<keyword evidence="2" id="KW-1185">Reference proteome</keyword>
<accession>A0A2A6C4T0</accession>
<dbReference type="PANTHER" id="PTHR47521">
    <property type="entry name" value="SERPENTINE RECEPTOR, CLASS E (EPSILON)-RELATED"/>
    <property type="match status" value="1"/>
</dbReference>
<reference evidence="2" key="1">
    <citation type="journal article" date="2008" name="Nat. Genet.">
        <title>The Pristionchus pacificus genome provides a unique perspective on nematode lifestyle and parasitism.</title>
        <authorList>
            <person name="Dieterich C."/>
            <person name="Clifton S.W."/>
            <person name="Schuster L.N."/>
            <person name="Chinwalla A."/>
            <person name="Delehaunty K."/>
            <person name="Dinkelacker I."/>
            <person name="Fulton L."/>
            <person name="Fulton R."/>
            <person name="Godfrey J."/>
            <person name="Minx P."/>
            <person name="Mitreva M."/>
            <person name="Roeseler W."/>
            <person name="Tian H."/>
            <person name="Witte H."/>
            <person name="Yang S.P."/>
            <person name="Wilson R.K."/>
            <person name="Sommer R.J."/>
        </authorList>
    </citation>
    <scope>NUCLEOTIDE SEQUENCE [LARGE SCALE GENOMIC DNA]</scope>
    <source>
        <strain evidence="2">PS312</strain>
    </source>
</reference>
<proteinExistence type="predicted"/>
<evidence type="ECO:0000313" key="2">
    <source>
        <dbReference type="Proteomes" id="UP000005239"/>
    </source>
</evidence>
<sequence>MDLLRHYPIYPGSCLILYTSYLIPVGILLVTLQRSLLPTNCRIILTVWAIGMAGILTNEMYLMIVNMTLADGEFISKSLQDPPQRPVITVIHSVFYICMSALELFAALEQLAATHYADSLSERRSIFWYLVPYLAIWSLIAWYTAKLAFVDFNILVICVTFITVEISSILINYTIYGYCKRRYATMLGWSSLDERYHVRETRYFCSAMFPTNIFGFFAAALVSWIYAFYHEQVPYFVLEGIYQTLHATSCAGSAIMLMKGHPKIKRESLIILNKWHRHIPLFPSIQVPEIKAEESNKNILRLVIGIVEHRLNPSLMSVSYLREIKTNNFTTLLYECIRALVSVYLVKQRHQSTSAL</sequence>
<dbReference type="EnsemblMetazoa" id="PPA29766.1">
    <property type="protein sequence ID" value="PPA29766.1"/>
    <property type="gene ID" value="WBGene00202635"/>
</dbReference>
<dbReference type="Proteomes" id="UP000005239">
    <property type="component" value="Unassembled WGS sequence"/>
</dbReference>
<name>A0A2A6C4T0_PRIPA</name>
<dbReference type="PANTHER" id="PTHR47521:SF18">
    <property type="entry name" value="G PROTEIN-COUPLED RECEPTOR-RELATED"/>
    <property type="match status" value="1"/>
</dbReference>